<accession>A0A0A8XW96</accession>
<organism evidence="1">
    <name type="scientific">Arundo donax</name>
    <name type="common">Giant reed</name>
    <name type="synonym">Donax arundinaceus</name>
    <dbReference type="NCBI Taxonomy" id="35708"/>
    <lineage>
        <taxon>Eukaryota</taxon>
        <taxon>Viridiplantae</taxon>
        <taxon>Streptophyta</taxon>
        <taxon>Embryophyta</taxon>
        <taxon>Tracheophyta</taxon>
        <taxon>Spermatophyta</taxon>
        <taxon>Magnoliopsida</taxon>
        <taxon>Liliopsida</taxon>
        <taxon>Poales</taxon>
        <taxon>Poaceae</taxon>
        <taxon>PACMAD clade</taxon>
        <taxon>Arundinoideae</taxon>
        <taxon>Arundineae</taxon>
        <taxon>Arundo</taxon>
    </lineage>
</organism>
<name>A0A0A8XW96_ARUDO</name>
<dbReference type="AlphaFoldDB" id="A0A0A8XW96"/>
<proteinExistence type="predicted"/>
<protein>
    <submittedName>
        <fullName evidence="1">Uncharacterized protein</fullName>
    </submittedName>
</protein>
<dbReference type="EMBL" id="GBRH01279621">
    <property type="protein sequence ID" value="JAD18274.1"/>
    <property type="molecule type" value="Transcribed_RNA"/>
</dbReference>
<sequence>MIFLSWSCFSRTPGEAPSKFKLQLVWTSQNIAVSPFLQSLVELNIRWRIHVNLFFGN</sequence>
<reference evidence="1" key="2">
    <citation type="journal article" date="2015" name="Data Brief">
        <title>Shoot transcriptome of the giant reed, Arundo donax.</title>
        <authorList>
            <person name="Barrero R.A."/>
            <person name="Guerrero F.D."/>
            <person name="Moolhuijzen P."/>
            <person name="Goolsby J.A."/>
            <person name="Tidwell J."/>
            <person name="Bellgard S.E."/>
            <person name="Bellgard M.I."/>
        </authorList>
    </citation>
    <scope>NUCLEOTIDE SEQUENCE</scope>
    <source>
        <tissue evidence="1">Shoot tissue taken approximately 20 cm above the soil surface</tissue>
    </source>
</reference>
<reference evidence="1" key="1">
    <citation type="submission" date="2014-09" db="EMBL/GenBank/DDBJ databases">
        <authorList>
            <person name="Magalhaes I.L.F."/>
            <person name="Oliveira U."/>
            <person name="Santos F.R."/>
            <person name="Vidigal T.H.D.A."/>
            <person name="Brescovit A.D."/>
            <person name="Santos A.J."/>
        </authorList>
    </citation>
    <scope>NUCLEOTIDE SEQUENCE</scope>
    <source>
        <tissue evidence="1">Shoot tissue taken approximately 20 cm above the soil surface</tissue>
    </source>
</reference>
<evidence type="ECO:0000313" key="1">
    <source>
        <dbReference type="EMBL" id="JAD18274.1"/>
    </source>
</evidence>